<dbReference type="GO" id="GO:0042597">
    <property type="term" value="C:periplasmic space"/>
    <property type="evidence" value="ECO:0007669"/>
    <property type="project" value="UniProtKB-ARBA"/>
</dbReference>
<protein>
    <submittedName>
        <fullName evidence="6">Peptide/nickel transport system substrate-binding protein</fullName>
    </submittedName>
</protein>
<dbReference type="SUPFAM" id="SSF53850">
    <property type="entry name" value="Periplasmic binding protein-like II"/>
    <property type="match status" value="1"/>
</dbReference>
<dbReference type="RefSeq" id="WP_132241843.1">
    <property type="nucleotide sequence ID" value="NZ_SLWV01000001.1"/>
</dbReference>
<dbReference type="PIRSF" id="PIRSF002741">
    <property type="entry name" value="MppA"/>
    <property type="match status" value="1"/>
</dbReference>
<dbReference type="InterPro" id="IPR000914">
    <property type="entry name" value="SBP_5_dom"/>
</dbReference>
<dbReference type="GO" id="GO:1904680">
    <property type="term" value="F:peptide transmembrane transporter activity"/>
    <property type="evidence" value="ECO:0007669"/>
    <property type="project" value="TreeGrafter"/>
</dbReference>
<dbReference type="OrthoDB" id="9772924at2"/>
<dbReference type="PANTHER" id="PTHR30290">
    <property type="entry name" value="PERIPLASMIC BINDING COMPONENT OF ABC TRANSPORTER"/>
    <property type="match status" value="1"/>
</dbReference>
<dbReference type="CDD" id="cd08513">
    <property type="entry name" value="PBP2_thermophilic_Hb8_like"/>
    <property type="match status" value="1"/>
</dbReference>
<dbReference type="PANTHER" id="PTHR30290:SF9">
    <property type="entry name" value="OLIGOPEPTIDE-BINDING PROTEIN APPA"/>
    <property type="match status" value="1"/>
</dbReference>
<name>A0A4R2L7L1_9FIRM</name>
<organism evidence="6 7">
    <name type="scientific">Marinisporobacter balticus</name>
    <dbReference type="NCBI Taxonomy" id="2018667"/>
    <lineage>
        <taxon>Bacteria</taxon>
        <taxon>Bacillati</taxon>
        <taxon>Bacillota</taxon>
        <taxon>Clostridia</taxon>
        <taxon>Peptostreptococcales</taxon>
        <taxon>Thermotaleaceae</taxon>
        <taxon>Marinisporobacter</taxon>
    </lineage>
</organism>
<keyword evidence="2" id="KW-0813">Transport</keyword>
<comment type="caution">
    <text evidence="6">The sequence shown here is derived from an EMBL/GenBank/DDBJ whole genome shotgun (WGS) entry which is preliminary data.</text>
</comment>
<evidence type="ECO:0000259" key="5">
    <source>
        <dbReference type="Pfam" id="PF00496"/>
    </source>
</evidence>
<proteinExistence type="inferred from homology"/>
<dbReference type="Gene3D" id="3.90.76.10">
    <property type="entry name" value="Dipeptide-binding Protein, Domain 1"/>
    <property type="match status" value="1"/>
</dbReference>
<dbReference type="Gene3D" id="3.10.105.10">
    <property type="entry name" value="Dipeptide-binding Protein, Domain 3"/>
    <property type="match status" value="1"/>
</dbReference>
<dbReference type="InterPro" id="IPR039424">
    <property type="entry name" value="SBP_5"/>
</dbReference>
<reference evidence="6 7" key="1">
    <citation type="submission" date="2019-03" db="EMBL/GenBank/DDBJ databases">
        <title>Genomic Encyclopedia of Type Strains, Phase IV (KMG-IV): sequencing the most valuable type-strain genomes for metagenomic binning, comparative biology and taxonomic classification.</title>
        <authorList>
            <person name="Goeker M."/>
        </authorList>
    </citation>
    <scope>NUCLEOTIDE SEQUENCE [LARGE SCALE GENOMIC DNA]</scope>
    <source>
        <strain evidence="6 7">DSM 102940</strain>
    </source>
</reference>
<evidence type="ECO:0000313" key="6">
    <source>
        <dbReference type="EMBL" id="TCO80006.1"/>
    </source>
</evidence>
<evidence type="ECO:0000256" key="3">
    <source>
        <dbReference type="ARBA" id="ARBA00022729"/>
    </source>
</evidence>
<dbReference type="Proteomes" id="UP000294919">
    <property type="component" value="Unassembled WGS sequence"/>
</dbReference>
<comment type="similarity">
    <text evidence="1">Belongs to the bacterial solute-binding protein 5 family.</text>
</comment>
<evidence type="ECO:0000256" key="2">
    <source>
        <dbReference type="ARBA" id="ARBA00022448"/>
    </source>
</evidence>
<sequence length="540" mass="62670">MTKEKKIFCCISVLTILLILSGCMDKNAEIKPSKEEFVQIGNPVSGGELIIPVIQFDTLNPILNDNKSVYYLNKLIYDGLITLDEKLETQPALAQTWDVSEDGKEWTFDLRNDIRWHDGKAFTAEDVKFTIEALRMNVGRKESVYSVYVKDINNVQMINAYRITIGFKTPINNAIELFTFPIIPKHKFLSSQDVYNKIDLVPIGTGPYKIDTYDKFKSIKFTLNDDYWGDKPYITSILAKRIPDKEAVLTSVETSEIDVAEATNFDWEKYSEDKSLKIYEYITQDYEFLGFNFRNKILQDKNVRSALGYSIDRHAIVDEVYLGHATVVDVPIHPDAYLYDENEKKMGKDLLKAKKLLKESNWENRDTDPWLENESGQELRLSLLVNGDNLQRIEGAQMIASQLKEIGIDIVINKVNWEEYQKRIGAKQFDIVLSGWRLPYSSNIRFALHSSYVGNTNFISYSNPEMDRLLDEALNDKNKSLRKEKYKQLQNFIVEEVPYFSLYFKNSSIIMKKRVKGDIMPRPFNIYGNIEKWYLLEESK</sequence>
<dbReference type="InterPro" id="IPR030678">
    <property type="entry name" value="Peptide/Ni-bd"/>
</dbReference>
<accession>A0A4R2L7L1</accession>
<dbReference type="Pfam" id="PF00496">
    <property type="entry name" value="SBP_bac_5"/>
    <property type="match status" value="1"/>
</dbReference>
<gene>
    <name evidence="6" type="ORF">EV214_101241</name>
</gene>
<evidence type="ECO:0000256" key="1">
    <source>
        <dbReference type="ARBA" id="ARBA00005695"/>
    </source>
</evidence>
<feature type="chain" id="PRO_5020975948" evidence="4">
    <location>
        <begin position="29"/>
        <end position="540"/>
    </location>
</feature>
<keyword evidence="7" id="KW-1185">Reference proteome</keyword>
<dbReference type="GO" id="GO:0043190">
    <property type="term" value="C:ATP-binding cassette (ABC) transporter complex"/>
    <property type="evidence" value="ECO:0007669"/>
    <property type="project" value="InterPro"/>
</dbReference>
<feature type="domain" description="Solute-binding protein family 5" evidence="5">
    <location>
        <begin position="89"/>
        <end position="447"/>
    </location>
</feature>
<dbReference type="GO" id="GO:0015833">
    <property type="term" value="P:peptide transport"/>
    <property type="evidence" value="ECO:0007669"/>
    <property type="project" value="TreeGrafter"/>
</dbReference>
<feature type="signal peptide" evidence="4">
    <location>
        <begin position="1"/>
        <end position="28"/>
    </location>
</feature>
<dbReference type="PROSITE" id="PS51257">
    <property type="entry name" value="PROKAR_LIPOPROTEIN"/>
    <property type="match status" value="1"/>
</dbReference>
<dbReference type="AlphaFoldDB" id="A0A4R2L7L1"/>
<evidence type="ECO:0000256" key="4">
    <source>
        <dbReference type="SAM" id="SignalP"/>
    </source>
</evidence>
<dbReference type="Gene3D" id="3.40.190.10">
    <property type="entry name" value="Periplasmic binding protein-like II"/>
    <property type="match status" value="1"/>
</dbReference>
<evidence type="ECO:0000313" key="7">
    <source>
        <dbReference type="Proteomes" id="UP000294919"/>
    </source>
</evidence>
<dbReference type="EMBL" id="SLWV01000001">
    <property type="protein sequence ID" value="TCO80006.1"/>
    <property type="molecule type" value="Genomic_DNA"/>
</dbReference>
<keyword evidence="3 4" id="KW-0732">Signal</keyword>